<dbReference type="InterPro" id="IPR057321">
    <property type="entry name" value="RFX1-4/6/8-like_BCD"/>
</dbReference>
<name>A0A1Y2BLC6_9TREE</name>
<dbReference type="PROSITE" id="PS51526">
    <property type="entry name" value="RFX_DBD"/>
    <property type="match status" value="1"/>
</dbReference>
<reference evidence="4 5" key="1">
    <citation type="submission" date="2016-07" db="EMBL/GenBank/DDBJ databases">
        <title>Pervasive Adenine N6-methylation of Active Genes in Fungi.</title>
        <authorList>
            <consortium name="DOE Joint Genome Institute"/>
            <person name="Mondo S.J."/>
            <person name="Dannebaum R.O."/>
            <person name="Kuo R.C."/>
            <person name="Labutti K."/>
            <person name="Haridas S."/>
            <person name="Kuo A."/>
            <person name="Salamov A."/>
            <person name="Ahrendt S.R."/>
            <person name="Lipzen A."/>
            <person name="Sullivan W."/>
            <person name="Andreopoulos W.B."/>
            <person name="Clum A."/>
            <person name="Lindquist E."/>
            <person name="Daum C."/>
            <person name="Ramamoorthy G.K."/>
            <person name="Gryganskyi A."/>
            <person name="Culley D."/>
            <person name="Magnuson J.K."/>
            <person name="James T.Y."/>
            <person name="O'Malley M.A."/>
            <person name="Stajich J.E."/>
            <person name="Spatafora J.W."/>
            <person name="Visel A."/>
            <person name="Grigoriev I.V."/>
        </authorList>
    </citation>
    <scope>NUCLEOTIDE SEQUENCE [LARGE SCALE GENOMIC DNA]</scope>
    <source>
        <strain evidence="4 5">68-887.2</strain>
    </source>
</reference>
<evidence type="ECO:0000256" key="1">
    <source>
        <dbReference type="ARBA" id="ARBA00023125"/>
    </source>
</evidence>
<dbReference type="PANTHER" id="PTHR12619">
    <property type="entry name" value="RFX TRANSCRIPTION FACTOR FAMILY"/>
    <property type="match status" value="1"/>
</dbReference>
<keyword evidence="1 4" id="KW-0238">DNA-binding</keyword>
<dbReference type="Proteomes" id="UP000193986">
    <property type="component" value="Unassembled WGS sequence"/>
</dbReference>
<dbReference type="InterPro" id="IPR039779">
    <property type="entry name" value="RFX-like"/>
</dbReference>
<dbReference type="Pfam" id="PF25340">
    <property type="entry name" value="BCD_RFX"/>
    <property type="match status" value="1"/>
</dbReference>
<organism evidence="4 5">
    <name type="scientific">Naematelia encephala</name>
    <dbReference type="NCBI Taxonomy" id="71784"/>
    <lineage>
        <taxon>Eukaryota</taxon>
        <taxon>Fungi</taxon>
        <taxon>Dikarya</taxon>
        <taxon>Basidiomycota</taxon>
        <taxon>Agaricomycotina</taxon>
        <taxon>Tremellomycetes</taxon>
        <taxon>Tremellales</taxon>
        <taxon>Naemateliaceae</taxon>
        <taxon>Naematelia</taxon>
    </lineage>
</organism>
<dbReference type="Pfam" id="PF02257">
    <property type="entry name" value="RFX_DNA_binding"/>
    <property type="match status" value="1"/>
</dbReference>
<evidence type="ECO:0000313" key="4">
    <source>
        <dbReference type="EMBL" id="ORY35573.1"/>
    </source>
</evidence>
<dbReference type="OrthoDB" id="10056949at2759"/>
<dbReference type="InterPro" id="IPR003150">
    <property type="entry name" value="DNA-bd_RFX"/>
</dbReference>
<proteinExistence type="predicted"/>
<dbReference type="InterPro" id="IPR036390">
    <property type="entry name" value="WH_DNA-bd_sf"/>
</dbReference>
<dbReference type="InParanoid" id="A0A1Y2BLC6"/>
<dbReference type="PANTHER" id="PTHR12619:SF5">
    <property type="entry name" value="TRANSCRIPTION FACTOR RFX4"/>
    <property type="match status" value="1"/>
</dbReference>
<dbReference type="InterPro" id="IPR036388">
    <property type="entry name" value="WH-like_DNA-bd_sf"/>
</dbReference>
<dbReference type="FunFam" id="1.10.10.10:FF:000422">
    <property type="entry name" value="DNA-binding protein RFX7"/>
    <property type="match status" value="1"/>
</dbReference>
<gene>
    <name evidence="4" type="ORF">BCR39DRAFT_510869</name>
</gene>
<comment type="caution">
    <text evidence="4">The sequence shown here is derived from an EMBL/GenBank/DDBJ whole genome shotgun (WGS) entry which is preliminary data.</text>
</comment>
<evidence type="ECO:0000256" key="2">
    <source>
        <dbReference type="SAM" id="MobiDB-lite"/>
    </source>
</evidence>
<dbReference type="SUPFAM" id="SSF46785">
    <property type="entry name" value="Winged helix' DNA-binding domain"/>
    <property type="match status" value="1"/>
</dbReference>
<dbReference type="GO" id="GO:0000981">
    <property type="term" value="F:DNA-binding transcription factor activity, RNA polymerase II-specific"/>
    <property type="evidence" value="ECO:0007669"/>
    <property type="project" value="TreeGrafter"/>
</dbReference>
<feature type="domain" description="RFX-type winged-helix" evidence="3">
    <location>
        <begin position="222"/>
        <end position="297"/>
    </location>
</feature>
<sequence length="716" mass="80088">MSHKLSNTSLSSLASSGQFDNGLLVQAFPSDFSHSQPQQSSFMLDPFETAFVHNQQDTVTQRPKLDVDTALGSVTGRPRSESRAAPYNRYRSESVSVKSGHGDEVSALLSAVSNQSYAPWTGNLPSSMNKMTLHHRSSSSISPLKHSPSRPKLTRAYRSLSFAIDERSNSKFTDVPVEVDLIGTGMAMEREESVRRDLTEKAEQMLRMSTTTQQDKARALWVRRWLHLSYTHAPGSTVPRQGLYHSYMLSCREYGVKPINSASFGKAVRSAYPGIKTRRLGVRGNSKYHYVALRPAIRTEAERLNDYGDSSGQWHVAPQDGSMGFTRAPYDMELDKEDDSDSEDDEEINDSPIRALHDAAFNRDFHGRLGSTLNHHHTSLDFGFEPLPLPVHSIQGFPSLAQVWTTHPQNYTISNFWLAFCHHCETLVSISKTNEFDRFSVELRSFWSTHTANNDLLEVSTLITKATAFTYDYIVQDILTRVHTPLSALQETAFEALAINLETILESSFQGFSRQFSAPKIDIGVKAARLFLRLIDLKKLSASLIPILSSADRLGEMKSAWVNLDRRRIADQCTLSCNCHHVESIFDLFSEWLHGSSTLQGLGEMLTHLLSELSRAAIPLRAIVSQTCFVTSQITRDFTLRSDPCFGLFQLLKTWIDDWVVVSVVRQLVLTGGGDPVDVPRSDLTVIVPPLSDWEGRDELGLVTAVPHRLSGHISK</sequence>
<dbReference type="Gene3D" id="1.10.10.10">
    <property type="entry name" value="Winged helix-like DNA-binding domain superfamily/Winged helix DNA-binding domain"/>
    <property type="match status" value="1"/>
</dbReference>
<evidence type="ECO:0000259" key="3">
    <source>
        <dbReference type="PROSITE" id="PS51526"/>
    </source>
</evidence>
<accession>A0A1Y2BLC6</accession>
<dbReference type="GO" id="GO:0000978">
    <property type="term" value="F:RNA polymerase II cis-regulatory region sequence-specific DNA binding"/>
    <property type="evidence" value="ECO:0007669"/>
    <property type="project" value="TreeGrafter"/>
</dbReference>
<feature type="region of interest" description="Disordered" evidence="2">
    <location>
        <begin position="133"/>
        <end position="152"/>
    </location>
</feature>
<dbReference type="STRING" id="71784.A0A1Y2BLC6"/>
<evidence type="ECO:0000313" key="5">
    <source>
        <dbReference type="Proteomes" id="UP000193986"/>
    </source>
</evidence>
<dbReference type="EMBL" id="MCFC01000001">
    <property type="protein sequence ID" value="ORY35573.1"/>
    <property type="molecule type" value="Genomic_DNA"/>
</dbReference>
<protein>
    <submittedName>
        <fullName evidence="4">RFX DNA-binding domain-domain-containing protein</fullName>
    </submittedName>
</protein>
<keyword evidence="5" id="KW-1185">Reference proteome</keyword>
<dbReference type="AlphaFoldDB" id="A0A1Y2BLC6"/>